<sequence>MPIVDLSKRQRSALESVVGEGGYDGSVAARAQIVLWWADGRSVAEIVRLSGATKPTVYKWLDRYERSGLDGLIDLERPGRPRGISQRVRSRIVALTRTSPPERLGARVLCPQAQLRSLRRRGSSPASRGRGGRHARPRRRRPGPHRQCRQGPRQDRSRRTRHH</sequence>
<feature type="domain" description="Insertion element IS150 protein InsJ-like helix-turn-helix" evidence="2">
    <location>
        <begin position="30"/>
        <end position="82"/>
    </location>
</feature>
<gene>
    <name evidence="3" type="ORF">ACFPZN_55930</name>
</gene>
<dbReference type="Pfam" id="PF13518">
    <property type="entry name" value="HTH_28"/>
    <property type="match status" value="1"/>
</dbReference>
<proteinExistence type="predicted"/>
<evidence type="ECO:0000256" key="1">
    <source>
        <dbReference type="SAM" id="MobiDB-lite"/>
    </source>
</evidence>
<dbReference type="RefSeq" id="WP_378293552.1">
    <property type="nucleotide sequence ID" value="NZ_JBHSON010000223.1"/>
</dbReference>
<dbReference type="EMBL" id="JBHSON010000223">
    <property type="protein sequence ID" value="MFC5754960.1"/>
    <property type="molecule type" value="Genomic_DNA"/>
</dbReference>
<keyword evidence="4" id="KW-1185">Reference proteome</keyword>
<feature type="compositionally biased region" description="Basic residues" evidence="1">
    <location>
        <begin position="130"/>
        <end position="148"/>
    </location>
</feature>
<name>A0ABW1AKA9_9ACTN</name>
<dbReference type="Proteomes" id="UP001596074">
    <property type="component" value="Unassembled WGS sequence"/>
</dbReference>
<evidence type="ECO:0000259" key="2">
    <source>
        <dbReference type="Pfam" id="PF13518"/>
    </source>
</evidence>
<feature type="non-terminal residue" evidence="3">
    <location>
        <position position="163"/>
    </location>
</feature>
<evidence type="ECO:0000313" key="3">
    <source>
        <dbReference type="EMBL" id="MFC5754960.1"/>
    </source>
</evidence>
<dbReference type="SUPFAM" id="SSF46689">
    <property type="entry name" value="Homeodomain-like"/>
    <property type="match status" value="1"/>
</dbReference>
<reference evidence="4" key="1">
    <citation type="journal article" date="2019" name="Int. J. Syst. Evol. Microbiol.">
        <title>The Global Catalogue of Microorganisms (GCM) 10K type strain sequencing project: providing services to taxonomists for standard genome sequencing and annotation.</title>
        <authorList>
            <consortium name="The Broad Institute Genomics Platform"/>
            <consortium name="The Broad Institute Genome Sequencing Center for Infectious Disease"/>
            <person name="Wu L."/>
            <person name="Ma J."/>
        </authorList>
    </citation>
    <scope>NUCLEOTIDE SEQUENCE [LARGE SCALE GENOMIC DNA]</scope>
    <source>
        <strain evidence="4">KCTC 42087</strain>
    </source>
</reference>
<evidence type="ECO:0000313" key="4">
    <source>
        <dbReference type="Proteomes" id="UP001596074"/>
    </source>
</evidence>
<organism evidence="3 4">
    <name type="scientific">Actinomadura rugatobispora</name>
    <dbReference type="NCBI Taxonomy" id="1994"/>
    <lineage>
        <taxon>Bacteria</taxon>
        <taxon>Bacillati</taxon>
        <taxon>Actinomycetota</taxon>
        <taxon>Actinomycetes</taxon>
        <taxon>Streptosporangiales</taxon>
        <taxon>Thermomonosporaceae</taxon>
        <taxon>Actinomadura</taxon>
    </lineage>
</organism>
<dbReference type="InterPro" id="IPR055247">
    <property type="entry name" value="InsJ-like_HTH"/>
</dbReference>
<protein>
    <submittedName>
        <fullName evidence="3">Helix-turn-helix domain-containing protein</fullName>
    </submittedName>
</protein>
<dbReference type="InterPro" id="IPR009057">
    <property type="entry name" value="Homeodomain-like_sf"/>
</dbReference>
<accession>A0ABW1AKA9</accession>
<feature type="region of interest" description="Disordered" evidence="1">
    <location>
        <begin position="114"/>
        <end position="163"/>
    </location>
</feature>
<comment type="caution">
    <text evidence="3">The sequence shown here is derived from an EMBL/GenBank/DDBJ whole genome shotgun (WGS) entry which is preliminary data.</text>
</comment>